<comment type="similarity">
    <text evidence="2">Belongs to the WD repeat SEC13 family.</text>
</comment>
<evidence type="ECO:0000256" key="8">
    <source>
        <dbReference type="PROSITE-ProRule" id="PRU00221"/>
    </source>
</evidence>
<proteinExistence type="inferred from homology"/>
<evidence type="ECO:0000256" key="1">
    <source>
        <dbReference type="ARBA" id="ARBA00004259"/>
    </source>
</evidence>
<sequence>MEKSVATLDKGAICSSWNYCGQRLSTGMIDGSIAIYDTSDPASSSFTSTFKFKVSEGSIVKVLWVPPEYGDAIACICSNGSLSIWEELAEDSEPVQWKQCKTFGGSMDQVLDAQFGNSHSSLKLTVAYANGILKVYEILDPMDLKNWQLQAELQNVTDSVTKFGKASCLSASISWNPQRSDTCPASFLLGLNSDTPQLNSPKVWEFDQDHQRWLPVAELADHDDKGDQVYAVAWAPNIGRPYELMAVATLKSISIWQMASDPDIDGRLSVEKIATFPCHNNQVWQMEWDMSGMTLATTGSDGRVRLWQSNLNGVWHEQAIIEPTM</sequence>
<comment type="caution">
    <text evidence="9">The sequence shown here is derived from an EMBL/GenBank/DDBJ whole genome shotgun (WGS) entry which is preliminary data.</text>
</comment>
<evidence type="ECO:0000256" key="4">
    <source>
        <dbReference type="ARBA" id="ARBA00022574"/>
    </source>
</evidence>
<dbReference type="GO" id="GO:0035859">
    <property type="term" value="C:Seh1-associated complex"/>
    <property type="evidence" value="ECO:0000318"/>
    <property type="project" value="GO_Central"/>
</dbReference>
<dbReference type="GO" id="GO:0034198">
    <property type="term" value="P:cellular response to amino acid starvation"/>
    <property type="evidence" value="ECO:0000318"/>
    <property type="project" value="GO_Central"/>
</dbReference>
<dbReference type="Gene3D" id="2.130.10.10">
    <property type="entry name" value="YVTN repeat-like/Quinoprotein amine dehydrogenase"/>
    <property type="match status" value="1"/>
</dbReference>
<dbReference type="GO" id="GO:1904263">
    <property type="term" value="P:positive regulation of TORC1 signaling"/>
    <property type="evidence" value="ECO:0000318"/>
    <property type="project" value="GO_Central"/>
</dbReference>
<protein>
    <submittedName>
        <fullName evidence="9">Uncharacterized protein</fullName>
    </submittedName>
</protein>
<evidence type="ECO:0000256" key="2">
    <source>
        <dbReference type="ARBA" id="ARBA00010102"/>
    </source>
</evidence>
<keyword evidence="10" id="KW-1185">Reference proteome</keyword>
<dbReference type="PROSITE" id="PS50082">
    <property type="entry name" value="WD_REPEATS_2"/>
    <property type="match status" value="1"/>
</dbReference>
<keyword evidence="5" id="KW-0677">Repeat</keyword>
<reference evidence="9 10" key="1">
    <citation type="journal article" date="2017" name="Nat. Commun.">
        <title>Genome assembly with in vitro proximity ligation data and whole-genome triplication in lettuce.</title>
        <authorList>
            <person name="Reyes-Chin-Wo S."/>
            <person name="Wang Z."/>
            <person name="Yang X."/>
            <person name="Kozik A."/>
            <person name="Arikit S."/>
            <person name="Song C."/>
            <person name="Xia L."/>
            <person name="Froenicke L."/>
            <person name="Lavelle D.O."/>
            <person name="Truco M.J."/>
            <person name="Xia R."/>
            <person name="Zhu S."/>
            <person name="Xu C."/>
            <person name="Xu H."/>
            <person name="Xu X."/>
            <person name="Cox K."/>
            <person name="Korf I."/>
            <person name="Meyers B.C."/>
            <person name="Michelmore R.W."/>
        </authorList>
    </citation>
    <scope>NUCLEOTIDE SEQUENCE [LARGE SCALE GENOMIC DNA]</scope>
    <source>
        <strain evidence="10">cv. Salinas</strain>
        <tissue evidence="9">Seedlings</tissue>
    </source>
</reference>
<evidence type="ECO:0000256" key="7">
    <source>
        <dbReference type="ARBA" id="ARBA00023242"/>
    </source>
</evidence>
<dbReference type="PANTHER" id="PTHR11024:SF3">
    <property type="entry name" value="NUCLEOPORIN SEH1"/>
    <property type="match status" value="1"/>
</dbReference>
<keyword evidence="4 8" id="KW-0853">WD repeat</keyword>
<evidence type="ECO:0000313" key="9">
    <source>
        <dbReference type="EMBL" id="KAJ0199151.1"/>
    </source>
</evidence>
<name>A0A9R1V6K0_LACSA</name>
<dbReference type="InterPro" id="IPR015943">
    <property type="entry name" value="WD40/YVTN_repeat-like_dom_sf"/>
</dbReference>
<dbReference type="InterPro" id="IPR036322">
    <property type="entry name" value="WD40_repeat_dom_sf"/>
</dbReference>
<dbReference type="EMBL" id="NBSK02000006">
    <property type="protein sequence ID" value="KAJ0199151.1"/>
    <property type="molecule type" value="Genomic_DNA"/>
</dbReference>
<keyword evidence="3" id="KW-0813">Transport</keyword>
<dbReference type="Proteomes" id="UP000235145">
    <property type="component" value="Unassembled WGS sequence"/>
</dbReference>
<dbReference type="OrthoDB" id="364224at2759"/>
<dbReference type="SUPFAM" id="SSF50978">
    <property type="entry name" value="WD40 repeat-like"/>
    <property type="match status" value="1"/>
</dbReference>
<feature type="repeat" description="WD" evidence="8">
    <location>
        <begin position="276"/>
        <end position="308"/>
    </location>
</feature>
<evidence type="ECO:0000256" key="6">
    <source>
        <dbReference type="ARBA" id="ARBA00022927"/>
    </source>
</evidence>
<keyword evidence="6" id="KW-0653">Protein transport</keyword>
<evidence type="ECO:0000313" key="10">
    <source>
        <dbReference type="Proteomes" id="UP000235145"/>
    </source>
</evidence>
<dbReference type="AlphaFoldDB" id="A0A9R1V6K0"/>
<dbReference type="GO" id="GO:0031080">
    <property type="term" value="C:nuclear pore outer ring"/>
    <property type="evidence" value="ECO:0000318"/>
    <property type="project" value="GO_Central"/>
</dbReference>
<dbReference type="GO" id="GO:0005198">
    <property type="term" value="F:structural molecule activity"/>
    <property type="evidence" value="ECO:0007669"/>
    <property type="project" value="InterPro"/>
</dbReference>
<comment type="subcellular location">
    <subcellularLocation>
        <location evidence="1">Nucleus envelope</location>
    </subcellularLocation>
</comment>
<evidence type="ECO:0000256" key="3">
    <source>
        <dbReference type="ARBA" id="ARBA00022448"/>
    </source>
</evidence>
<dbReference type="PANTHER" id="PTHR11024">
    <property type="entry name" value="NUCLEAR PORE COMPLEX PROTEIN SEC13 / SEH1 FAMILY MEMBER"/>
    <property type="match status" value="1"/>
</dbReference>
<dbReference type="GO" id="GO:0015031">
    <property type="term" value="P:protein transport"/>
    <property type="evidence" value="ECO:0007669"/>
    <property type="project" value="UniProtKB-KW"/>
</dbReference>
<organism evidence="9 10">
    <name type="scientific">Lactuca sativa</name>
    <name type="common">Garden lettuce</name>
    <dbReference type="NCBI Taxonomy" id="4236"/>
    <lineage>
        <taxon>Eukaryota</taxon>
        <taxon>Viridiplantae</taxon>
        <taxon>Streptophyta</taxon>
        <taxon>Embryophyta</taxon>
        <taxon>Tracheophyta</taxon>
        <taxon>Spermatophyta</taxon>
        <taxon>Magnoliopsida</taxon>
        <taxon>eudicotyledons</taxon>
        <taxon>Gunneridae</taxon>
        <taxon>Pentapetalae</taxon>
        <taxon>asterids</taxon>
        <taxon>campanulids</taxon>
        <taxon>Asterales</taxon>
        <taxon>Asteraceae</taxon>
        <taxon>Cichorioideae</taxon>
        <taxon>Cichorieae</taxon>
        <taxon>Lactucinae</taxon>
        <taxon>Lactuca</taxon>
    </lineage>
</organism>
<dbReference type="InterPro" id="IPR037363">
    <property type="entry name" value="Sec13/Seh1_fam"/>
</dbReference>
<accession>A0A9R1V6K0</accession>
<dbReference type="SMART" id="SM00320">
    <property type="entry name" value="WD40"/>
    <property type="match status" value="5"/>
</dbReference>
<dbReference type="PROSITE" id="PS50294">
    <property type="entry name" value="WD_REPEATS_REGION"/>
    <property type="match status" value="1"/>
</dbReference>
<keyword evidence="7" id="KW-0539">Nucleus</keyword>
<dbReference type="InterPro" id="IPR001680">
    <property type="entry name" value="WD40_rpt"/>
</dbReference>
<gene>
    <name evidence="9" type="ORF">LSAT_V11C600330530</name>
</gene>
<dbReference type="Pfam" id="PF00400">
    <property type="entry name" value="WD40"/>
    <property type="match status" value="1"/>
</dbReference>
<dbReference type="Gramene" id="rna-gnl|WGS:NBSK|LSAT_6X84320_mrna">
    <property type="protein sequence ID" value="cds-PLY66986.1"/>
    <property type="gene ID" value="gene-LSAT_6X84320"/>
</dbReference>
<evidence type="ECO:0000256" key="5">
    <source>
        <dbReference type="ARBA" id="ARBA00022737"/>
    </source>
</evidence>